<protein>
    <submittedName>
        <fullName evidence="3">Uncharacterized protein</fullName>
    </submittedName>
</protein>
<name>A0A175VZH7_9PEZI</name>
<dbReference type="AlphaFoldDB" id="A0A175VZH7"/>
<feature type="region of interest" description="Disordered" evidence="1">
    <location>
        <begin position="81"/>
        <end position="138"/>
    </location>
</feature>
<comment type="caution">
    <text evidence="3">The sequence shown here is derived from an EMBL/GenBank/DDBJ whole genome shotgun (WGS) entry which is preliminary data.</text>
</comment>
<dbReference type="Proteomes" id="UP000078237">
    <property type="component" value="Unassembled WGS sequence"/>
</dbReference>
<evidence type="ECO:0000313" key="3">
    <source>
        <dbReference type="EMBL" id="KXX76619.1"/>
    </source>
</evidence>
<dbReference type="VEuPathDB" id="FungiDB:MMYC01_206533"/>
<keyword evidence="2" id="KW-0472">Membrane</keyword>
<dbReference type="EMBL" id="LCTW02000201">
    <property type="protein sequence ID" value="KXX76619.1"/>
    <property type="molecule type" value="Genomic_DNA"/>
</dbReference>
<feature type="compositionally biased region" description="Low complexity" evidence="1">
    <location>
        <begin position="93"/>
        <end position="105"/>
    </location>
</feature>
<keyword evidence="2" id="KW-0812">Transmembrane</keyword>
<feature type="compositionally biased region" description="Polar residues" evidence="1">
    <location>
        <begin position="112"/>
        <end position="129"/>
    </location>
</feature>
<evidence type="ECO:0000256" key="1">
    <source>
        <dbReference type="SAM" id="MobiDB-lite"/>
    </source>
</evidence>
<gene>
    <name evidence="3" type="ORF">MMYC01_206533</name>
</gene>
<evidence type="ECO:0000256" key="2">
    <source>
        <dbReference type="SAM" id="Phobius"/>
    </source>
</evidence>
<keyword evidence="4" id="KW-1185">Reference proteome</keyword>
<accession>A0A175VZH7</accession>
<reference evidence="3 4" key="1">
    <citation type="journal article" date="2016" name="Genome Announc.">
        <title>Genome Sequence of Madurella mycetomatis mm55, Isolated from a Human Mycetoma Case in Sudan.</title>
        <authorList>
            <person name="Smit S."/>
            <person name="Derks M.F."/>
            <person name="Bervoets S."/>
            <person name="Fahal A."/>
            <person name="van Leeuwen W."/>
            <person name="van Belkum A."/>
            <person name="van de Sande W.W."/>
        </authorList>
    </citation>
    <scope>NUCLEOTIDE SEQUENCE [LARGE SCALE GENOMIC DNA]</scope>
    <source>
        <strain evidence="4">mm55</strain>
    </source>
</reference>
<proteinExistence type="predicted"/>
<evidence type="ECO:0000313" key="4">
    <source>
        <dbReference type="Proteomes" id="UP000078237"/>
    </source>
</evidence>
<keyword evidence="2" id="KW-1133">Transmembrane helix</keyword>
<organism evidence="3 4">
    <name type="scientific">Madurella mycetomatis</name>
    <dbReference type="NCBI Taxonomy" id="100816"/>
    <lineage>
        <taxon>Eukaryota</taxon>
        <taxon>Fungi</taxon>
        <taxon>Dikarya</taxon>
        <taxon>Ascomycota</taxon>
        <taxon>Pezizomycotina</taxon>
        <taxon>Sordariomycetes</taxon>
        <taxon>Sordariomycetidae</taxon>
        <taxon>Sordariales</taxon>
        <taxon>Sordariales incertae sedis</taxon>
        <taxon>Madurella</taxon>
    </lineage>
</organism>
<feature type="transmembrane region" description="Helical" evidence="2">
    <location>
        <begin position="17"/>
        <end position="38"/>
    </location>
</feature>
<sequence>MPSTTPPRQGFEVALEFQGWACIAILVLCIFMLVLVYWGDVRSIGGRHIEGVTDVTRDDLESQTGTERLNSRRTIDLVSETTPLLPAGASDLTSESTVVGSSPSSAKRTDSDLSSCSAGTLRSGKSSSVYGAVRESER</sequence>